<dbReference type="RefSeq" id="WP_130597751.1">
    <property type="nucleotide sequence ID" value="NZ_CP036200.1"/>
</dbReference>
<evidence type="ECO:0000313" key="6">
    <source>
        <dbReference type="EMBL" id="QBF81777.1"/>
    </source>
</evidence>
<evidence type="ECO:0000256" key="4">
    <source>
        <dbReference type="SAM" id="SignalP"/>
    </source>
</evidence>
<dbReference type="KEGG" id="smai:EXU30_02995"/>
<dbReference type="Proteomes" id="UP000291106">
    <property type="component" value="Chromosome"/>
</dbReference>
<dbReference type="OrthoDB" id="190240at2"/>
<keyword evidence="3" id="KW-0998">Cell outer membrane</keyword>
<feature type="domain" description="DUF6268" evidence="5">
    <location>
        <begin position="96"/>
        <end position="285"/>
    </location>
</feature>
<dbReference type="InterPro" id="IPR036709">
    <property type="entry name" value="Autotransporte_beta_dom_sf"/>
</dbReference>
<dbReference type="Pfam" id="PF19783">
    <property type="entry name" value="DUF6268"/>
    <property type="match status" value="1"/>
</dbReference>
<dbReference type="AlphaFoldDB" id="A0A411PDV3"/>
<feature type="signal peptide" evidence="4">
    <location>
        <begin position="1"/>
        <end position="28"/>
    </location>
</feature>
<feature type="chain" id="PRO_5019267355" evidence="4">
    <location>
        <begin position="29"/>
        <end position="300"/>
    </location>
</feature>
<dbReference type="SUPFAM" id="SSF103515">
    <property type="entry name" value="Autotransporter"/>
    <property type="match status" value="1"/>
</dbReference>
<keyword evidence="4" id="KW-0732">Signal</keyword>
<evidence type="ECO:0000256" key="2">
    <source>
        <dbReference type="ARBA" id="ARBA00023136"/>
    </source>
</evidence>
<dbReference type="EMBL" id="CP036200">
    <property type="protein sequence ID" value="QBF81777.1"/>
    <property type="molecule type" value="Genomic_DNA"/>
</dbReference>
<sequence length="300" mass="33612">MTVSNNAKFVSGSILALALSSSIGSAQAAYSYSPFKFNVARTSAPNAQVGDQGNEFKRDVWMIGLAATMPLNRQWSIGANLGYDNLDYGWKINQGNQLVSNEVPWNSINRYSVGLSVNYRPNEQWMFMLAPKLQYAYANTASSSNAESYGVVGMGMYRFESGNMLGMGVAYLNDISKVRTIPYLAVKWQINDNWVLTNPFQAGFSGPAGLELRYKLNDDWDFGFGSSRRTERFLVEDDDVSIEIEEWVSFLRAGWQASKSVHVNMYGGYYFSGEMEQSQTEFSQEIENQFAGAVSFEVKF</sequence>
<name>A0A411PDV3_9GAMM</name>
<dbReference type="InterPro" id="IPR036942">
    <property type="entry name" value="Beta-barrel_TonB_sf"/>
</dbReference>
<gene>
    <name evidence="6" type="ORF">EXU30_02995</name>
</gene>
<evidence type="ECO:0000256" key="1">
    <source>
        <dbReference type="ARBA" id="ARBA00004442"/>
    </source>
</evidence>
<dbReference type="Gene3D" id="2.40.170.20">
    <property type="entry name" value="TonB-dependent receptor, beta-barrel domain"/>
    <property type="match status" value="1"/>
</dbReference>
<keyword evidence="2" id="KW-0472">Membrane</keyword>
<evidence type="ECO:0000313" key="7">
    <source>
        <dbReference type="Proteomes" id="UP000291106"/>
    </source>
</evidence>
<reference evidence="6 7" key="1">
    <citation type="submission" date="2019-02" db="EMBL/GenBank/DDBJ databases">
        <title>Shewanella sp. D4-2 isolated from Dokdo Island.</title>
        <authorList>
            <person name="Baek K."/>
        </authorList>
    </citation>
    <scope>NUCLEOTIDE SEQUENCE [LARGE SCALE GENOMIC DNA]</scope>
    <source>
        <strain evidence="6 7">D4-2</strain>
    </source>
</reference>
<keyword evidence="7" id="KW-1185">Reference proteome</keyword>
<comment type="subcellular location">
    <subcellularLocation>
        <location evidence="1">Cell outer membrane</location>
    </subcellularLocation>
</comment>
<proteinExistence type="predicted"/>
<organism evidence="6 7">
    <name type="scientific">Shewanella maritima</name>
    <dbReference type="NCBI Taxonomy" id="2520507"/>
    <lineage>
        <taxon>Bacteria</taxon>
        <taxon>Pseudomonadati</taxon>
        <taxon>Pseudomonadota</taxon>
        <taxon>Gammaproteobacteria</taxon>
        <taxon>Alteromonadales</taxon>
        <taxon>Shewanellaceae</taxon>
        <taxon>Shewanella</taxon>
    </lineage>
</organism>
<accession>A0A411PDV3</accession>
<dbReference type="GO" id="GO:0009279">
    <property type="term" value="C:cell outer membrane"/>
    <property type="evidence" value="ECO:0007669"/>
    <property type="project" value="UniProtKB-SubCell"/>
</dbReference>
<protein>
    <submittedName>
        <fullName evidence="6">Autotransporter outer membrane beta-barrel domain-containing protein</fullName>
    </submittedName>
</protein>
<evidence type="ECO:0000256" key="3">
    <source>
        <dbReference type="ARBA" id="ARBA00023237"/>
    </source>
</evidence>
<evidence type="ECO:0000259" key="5">
    <source>
        <dbReference type="Pfam" id="PF19783"/>
    </source>
</evidence>
<dbReference type="InterPro" id="IPR046235">
    <property type="entry name" value="DUF6268"/>
</dbReference>